<evidence type="ECO:0000313" key="2">
    <source>
        <dbReference type="Proteomes" id="UP000327157"/>
    </source>
</evidence>
<name>A0A5N5GAE6_9ROSA</name>
<reference evidence="2" key="2">
    <citation type="submission" date="2019-10" db="EMBL/GenBank/DDBJ databases">
        <title>A de novo genome assembly of a pear dwarfing rootstock.</title>
        <authorList>
            <person name="Wang F."/>
            <person name="Wang J."/>
            <person name="Li S."/>
            <person name="Zhang Y."/>
            <person name="Fang M."/>
            <person name="Ma L."/>
            <person name="Zhao Y."/>
            <person name="Jiang S."/>
        </authorList>
    </citation>
    <scope>NUCLEOTIDE SEQUENCE [LARGE SCALE GENOMIC DNA]</scope>
</reference>
<accession>A0A5N5GAE6</accession>
<protein>
    <submittedName>
        <fullName evidence="1">Uncharacterized protein</fullName>
    </submittedName>
</protein>
<sequence>MAMEGERGGGVGVSALLMQMGGRVWGHQQTLLRVECAGSCAACLKSKDKFLFKLYSLMLPWIF</sequence>
<dbReference type="AlphaFoldDB" id="A0A5N5GAE6"/>
<dbReference type="Proteomes" id="UP000327157">
    <property type="component" value="Chromosome 9"/>
</dbReference>
<gene>
    <name evidence="1" type="ORF">D8674_034614</name>
</gene>
<evidence type="ECO:0000313" key="1">
    <source>
        <dbReference type="EMBL" id="KAB2612298.1"/>
    </source>
</evidence>
<proteinExistence type="predicted"/>
<reference evidence="1 2" key="1">
    <citation type="submission" date="2019-09" db="EMBL/GenBank/DDBJ databases">
        <authorList>
            <person name="Ou C."/>
        </authorList>
    </citation>
    <scope>NUCLEOTIDE SEQUENCE [LARGE SCALE GENOMIC DNA]</scope>
    <source>
        <strain evidence="1">S2</strain>
        <tissue evidence="1">Leaf</tissue>
    </source>
</reference>
<organism evidence="1 2">
    <name type="scientific">Pyrus ussuriensis x Pyrus communis</name>
    <dbReference type="NCBI Taxonomy" id="2448454"/>
    <lineage>
        <taxon>Eukaryota</taxon>
        <taxon>Viridiplantae</taxon>
        <taxon>Streptophyta</taxon>
        <taxon>Embryophyta</taxon>
        <taxon>Tracheophyta</taxon>
        <taxon>Spermatophyta</taxon>
        <taxon>Magnoliopsida</taxon>
        <taxon>eudicotyledons</taxon>
        <taxon>Gunneridae</taxon>
        <taxon>Pentapetalae</taxon>
        <taxon>rosids</taxon>
        <taxon>fabids</taxon>
        <taxon>Rosales</taxon>
        <taxon>Rosaceae</taxon>
        <taxon>Amygdaloideae</taxon>
        <taxon>Maleae</taxon>
        <taxon>Pyrus</taxon>
    </lineage>
</organism>
<reference evidence="1 2" key="3">
    <citation type="submission" date="2019-11" db="EMBL/GenBank/DDBJ databases">
        <title>A de novo genome assembly of a pear dwarfing rootstock.</title>
        <authorList>
            <person name="Wang F."/>
            <person name="Wang J."/>
            <person name="Li S."/>
            <person name="Zhang Y."/>
            <person name="Fang M."/>
            <person name="Ma L."/>
            <person name="Zhao Y."/>
            <person name="Jiang S."/>
        </authorList>
    </citation>
    <scope>NUCLEOTIDE SEQUENCE [LARGE SCALE GENOMIC DNA]</scope>
    <source>
        <strain evidence="1">S2</strain>
        <tissue evidence="1">Leaf</tissue>
    </source>
</reference>
<dbReference type="EMBL" id="SMOL01000458">
    <property type="protein sequence ID" value="KAB2612298.1"/>
    <property type="molecule type" value="Genomic_DNA"/>
</dbReference>
<comment type="caution">
    <text evidence="1">The sequence shown here is derived from an EMBL/GenBank/DDBJ whole genome shotgun (WGS) entry which is preliminary data.</text>
</comment>
<keyword evidence="2" id="KW-1185">Reference proteome</keyword>